<accession>A0A381XFT9</accession>
<reference evidence="1" key="1">
    <citation type="submission" date="2018-05" db="EMBL/GenBank/DDBJ databases">
        <authorList>
            <person name="Lanie J.A."/>
            <person name="Ng W.-L."/>
            <person name="Kazmierczak K.M."/>
            <person name="Andrzejewski T.M."/>
            <person name="Davidsen T.M."/>
            <person name="Wayne K.J."/>
            <person name="Tettelin H."/>
            <person name="Glass J.I."/>
            <person name="Rusch D."/>
            <person name="Podicherti R."/>
            <person name="Tsui H.-C.T."/>
            <person name="Winkler M.E."/>
        </authorList>
    </citation>
    <scope>NUCLEOTIDE SEQUENCE</scope>
</reference>
<gene>
    <name evidence="1" type="ORF">METZ01_LOCUS116185</name>
</gene>
<protein>
    <recommendedName>
        <fullName evidence="2">CBS domain-containing protein</fullName>
    </recommendedName>
</protein>
<dbReference type="SUPFAM" id="SSF54631">
    <property type="entry name" value="CBS-domain pair"/>
    <property type="match status" value="1"/>
</dbReference>
<sequence length="115" mass="12302">VIVDRNLTRFVVLDEEAVRLVLAKIDANSEGVVACVDGAGVLQGLLTDGDVRRWMIESSSPDLDLPVGAIINRSIVSAPIDADPLAVDSLFDDNVRVVPLTDSLGRCVALAWPHQ</sequence>
<feature type="non-terminal residue" evidence="1">
    <location>
        <position position="1"/>
    </location>
</feature>
<feature type="non-terminal residue" evidence="1">
    <location>
        <position position="115"/>
    </location>
</feature>
<evidence type="ECO:0000313" key="1">
    <source>
        <dbReference type="EMBL" id="SVA63331.1"/>
    </source>
</evidence>
<name>A0A381XFT9_9ZZZZ</name>
<organism evidence="1">
    <name type="scientific">marine metagenome</name>
    <dbReference type="NCBI Taxonomy" id="408172"/>
    <lineage>
        <taxon>unclassified sequences</taxon>
        <taxon>metagenomes</taxon>
        <taxon>ecological metagenomes</taxon>
    </lineage>
</organism>
<proteinExistence type="predicted"/>
<dbReference type="InterPro" id="IPR046342">
    <property type="entry name" value="CBS_dom_sf"/>
</dbReference>
<evidence type="ECO:0008006" key="2">
    <source>
        <dbReference type="Google" id="ProtNLM"/>
    </source>
</evidence>
<dbReference type="Gene3D" id="3.10.580.10">
    <property type="entry name" value="CBS-domain"/>
    <property type="match status" value="1"/>
</dbReference>
<dbReference type="EMBL" id="UINC01014944">
    <property type="protein sequence ID" value="SVA63331.1"/>
    <property type="molecule type" value="Genomic_DNA"/>
</dbReference>
<dbReference type="AlphaFoldDB" id="A0A381XFT9"/>